<feature type="non-terminal residue" evidence="1">
    <location>
        <position position="254"/>
    </location>
</feature>
<protein>
    <submittedName>
        <fullName evidence="1">Uncharacterized protein</fullName>
    </submittedName>
</protein>
<name>A0A382W5M1_9ZZZZ</name>
<sequence>MRNVQKALVLSFCVLLTAQEETKTKKRKVYRTQSGSIIEAPRPLFERSIKKSEPKLEQEEKKSSALARTKKVETTYKNMLDSLKSQVKLLLKQSSELQKNYEEALSGKMRDTIFVYTTLYDTTTSLDTTFIYTNATNTVYDTVVIIDSIYINNYDTMTVIQTNYDTTYVLDTTVIVNYDTTISKDTVWAFAYDTTYLFDTTWVFAHDTTVLRDSIWLFAVDTVKVFDTLIVSNNDTITIHTYSSKFPDNFTPDM</sequence>
<dbReference type="AlphaFoldDB" id="A0A382W5M1"/>
<proteinExistence type="predicted"/>
<reference evidence="1" key="1">
    <citation type="submission" date="2018-05" db="EMBL/GenBank/DDBJ databases">
        <authorList>
            <person name="Lanie J.A."/>
            <person name="Ng W.-L."/>
            <person name="Kazmierczak K.M."/>
            <person name="Andrzejewski T.M."/>
            <person name="Davidsen T.M."/>
            <person name="Wayne K.J."/>
            <person name="Tettelin H."/>
            <person name="Glass J.I."/>
            <person name="Rusch D."/>
            <person name="Podicherti R."/>
            <person name="Tsui H.-C.T."/>
            <person name="Winkler M.E."/>
        </authorList>
    </citation>
    <scope>NUCLEOTIDE SEQUENCE</scope>
</reference>
<organism evidence="1">
    <name type="scientific">marine metagenome</name>
    <dbReference type="NCBI Taxonomy" id="408172"/>
    <lineage>
        <taxon>unclassified sequences</taxon>
        <taxon>metagenomes</taxon>
        <taxon>ecological metagenomes</taxon>
    </lineage>
</organism>
<accession>A0A382W5M1</accession>
<dbReference type="EMBL" id="UINC01156933">
    <property type="protein sequence ID" value="SVD53635.1"/>
    <property type="molecule type" value="Genomic_DNA"/>
</dbReference>
<gene>
    <name evidence="1" type="ORF">METZ01_LOCUS406489</name>
</gene>
<evidence type="ECO:0000313" key="1">
    <source>
        <dbReference type="EMBL" id="SVD53635.1"/>
    </source>
</evidence>